<dbReference type="PANTHER" id="PTHR43585:SF2">
    <property type="entry name" value="ATP-GRASP ENZYME FSQD"/>
    <property type="match status" value="1"/>
</dbReference>
<dbReference type="RefSeq" id="WP_199020389.1">
    <property type="nucleotide sequence ID" value="NZ_JAELUP010000097.1"/>
</dbReference>
<dbReference type="Gene3D" id="3.40.50.20">
    <property type="match status" value="1"/>
</dbReference>
<dbReference type="Gene3D" id="3.30.470.20">
    <property type="entry name" value="ATP-grasp fold, B domain"/>
    <property type="match status" value="1"/>
</dbReference>
<evidence type="ECO:0000256" key="2">
    <source>
        <dbReference type="ARBA" id="ARBA00022741"/>
    </source>
</evidence>
<dbReference type="InterPro" id="IPR052032">
    <property type="entry name" value="ATP-dep_AA_Ligase"/>
</dbReference>
<dbReference type="SUPFAM" id="SSF56059">
    <property type="entry name" value="Glutathione synthetase ATP-binding domain-like"/>
    <property type="match status" value="1"/>
</dbReference>
<keyword evidence="2 4" id="KW-0547">Nucleotide-binding</keyword>
<dbReference type="Pfam" id="PF18603">
    <property type="entry name" value="LAL_C2"/>
    <property type="match status" value="1"/>
</dbReference>
<evidence type="ECO:0000256" key="1">
    <source>
        <dbReference type="ARBA" id="ARBA00022598"/>
    </source>
</evidence>
<evidence type="ECO:0000259" key="5">
    <source>
        <dbReference type="PROSITE" id="PS50975"/>
    </source>
</evidence>
<dbReference type="AlphaFoldDB" id="A0A934J735"/>
<proteinExistence type="predicted"/>
<keyword evidence="3 4" id="KW-0067">ATP-binding</keyword>
<dbReference type="InterPro" id="IPR041472">
    <property type="entry name" value="BL00235/CARNS1_N"/>
</dbReference>
<evidence type="ECO:0000313" key="7">
    <source>
        <dbReference type="Proteomes" id="UP000640274"/>
    </source>
</evidence>
<keyword evidence="7" id="KW-1185">Reference proteome</keyword>
<evidence type="ECO:0000313" key="6">
    <source>
        <dbReference type="EMBL" id="MBJ6362838.1"/>
    </source>
</evidence>
<dbReference type="EMBL" id="JAELUP010000097">
    <property type="protein sequence ID" value="MBJ6362838.1"/>
    <property type="molecule type" value="Genomic_DNA"/>
</dbReference>
<dbReference type="GO" id="GO:0046872">
    <property type="term" value="F:metal ion binding"/>
    <property type="evidence" value="ECO:0007669"/>
    <property type="project" value="InterPro"/>
</dbReference>
<organism evidence="6 7">
    <name type="scientific">Paenibacillus roseus</name>
    <dbReference type="NCBI Taxonomy" id="2798579"/>
    <lineage>
        <taxon>Bacteria</taxon>
        <taxon>Bacillati</taxon>
        <taxon>Bacillota</taxon>
        <taxon>Bacilli</taxon>
        <taxon>Bacillales</taxon>
        <taxon>Paenibacillaceae</taxon>
        <taxon>Paenibacillus</taxon>
    </lineage>
</organism>
<protein>
    <submittedName>
        <fullName evidence="6">ATP-grasp domain-containing protein</fullName>
    </submittedName>
</protein>
<evidence type="ECO:0000256" key="4">
    <source>
        <dbReference type="PROSITE-ProRule" id="PRU00409"/>
    </source>
</evidence>
<name>A0A934J735_9BACL</name>
<dbReference type="GO" id="GO:0016874">
    <property type="term" value="F:ligase activity"/>
    <property type="evidence" value="ECO:0007669"/>
    <property type="project" value="UniProtKB-KW"/>
</dbReference>
<comment type="caution">
    <text evidence="6">The sequence shown here is derived from an EMBL/GenBank/DDBJ whole genome shotgun (WGS) entry which is preliminary data.</text>
</comment>
<dbReference type="Pfam" id="PF13535">
    <property type="entry name" value="ATP-grasp_4"/>
    <property type="match status" value="1"/>
</dbReference>
<dbReference type="InterPro" id="IPR011761">
    <property type="entry name" value="ATP-grasp"/>
</dbReference>
<accession>A0A934J735</accession>
<dbReference type="PANTHER" id="PTHR43585">
    <property type="entry name" value="FUMIPYRROLE BIOSYNTHESIS PROTEIN C"/>
    <property type="match status" value="1"/>
</dbReference>
<keyword evidence="1" id="KW-0436">Ligase</keyword>
<dbReference type="InterPro" id="IPR040570">
    <property type="entry name" value="LAL_C2"/>
</dbReference>
<dbReference type="GO" id="GO:0005524">
    <property type="term" value="F:ATP binding"/>
    <property type="evidence" value="ECO:0007669"/>
    <property type="project" value="UniProtKB-UniRule"/>
</dbReference>
<evidence type="ECO:0000256" key="3">
    <source>
        <dbReference type="ARBA" id="ARBA00022840"/>
    </source>
</evidence>
<sequence length="415" mass="45349">MSKHIVFVEMSMTGAGEKAIQYALEQGYQVTLVAKDPKRYASANIGSTALFVCDTNDLDALGKGIKELHEAKAIEGITTTADFYVPQASYAAEILGLISIPYKDARSARNKYLMRLRLQESCPHLNPAFALVQSIEEARHFAERHGYPLIAKPQDGNDSLNVNLINDEQELADYIKESQAWAVNSSGQRYAEGVLLEQFIEGEEYSVETVQHKKQAIQCIGVTGKVLTGVDRGFFVEEGVFFPVRTEQTEHLFQEVSLALKELNIDCGVIHTECRVHNGAVKILEINPRLMGDMAGSHMIELALGASPIQQVVEIALGNDEALWNPTKNKGAAMYGSLSPKTGVFGGIENLSAIQKIDGVHAVKVIASEGGHYQFPPKSNGDILLRLVTEAETPEEALEIAETAAKTAVFKFLAD</sequence>
<dbReference type="Proteomes" id="UP000640274">
    <property type="component" value="Unassembled WGS sequence"/>
</dbReference>
<gene>
    <name evidence="6" type="ORF">JFN88_16595</name>
</gene>
<dbReference type="PROSITE" id="PS50975">
    <property type="entry name" value="ATP_GRASP"/>
    <property type="match status" value="1"/>
</dbReference>
<reference evidence="6" key="1">
    <citation type="submission" date="2020-12" db="EMBL/GenBank/DDBJ databases">
        <authorList>
            <person name="Huq M.A."/>
        </authorList>
    </citation>
    <scope>NUCLEOTIDE SEQUENCE</scope>
    <source>
        <strain evidence="6">MAHUQ-46</strain>
    </source>
</reference>
<dbReference type="Pfam" id="PF18130">
    <property type="entry name" value="ATPgrasp_N"/>
    <property type="match status" value="1"/>
</dbReference>
<feature type="domain" description="ATP-grasp" evidence="5">
    <location>
        <begin position="116"/>
        <end position="317"/>
    </location>
</feature>